<keyword evidence="14" id="KW-1185">Reference proteome</keyword>
<organism evidence="14 15">
    <name type="scientific">Bison bison bison</name>
    <name type="common">North American plains bison</name>
    <dbReference type="NCBI Taxonomy" id="43346"/>
    <lineage>
        <taxon>Eukaryota</taxon>
        <taxon>Metazoa</taxon>
        <taxon>Chordata</taxon>
        <taxon>Craniata</taxon>
        <taxon>Vertebrata</taxon>
        <taxon>Euteleostomi</taxon>
        <taxon>Mammalia</taxon>
        <taxon>Eutheria</taxon>
        <taxon>Laurasiatheria</taxon>
        <taxon>Artiodactyla</taxon>
        <taxon>Ruminantia</taxon>
        <taxon>Pecora</taxon>
        <taxon>Bovidae</taxon>
        <taxon>Bovinae</taxon>
        <taxon>Bison</taxon>
    </lineage>
</organism>
<evidence type="ECO:0000256" key="7">
    <source>
        <dbReference type="ARBA" id="ARBA00040331"/>
    </source>
</evidence>
<dbReference type="InterPro" id="IPR027267">
    <property type="entry name" value="AH/BAR_dom_sf"/>
</dbReference>
<accession>A0A6P3IUF1</accession>
<evidence type="ECO:0000256" key="10">
    <source>
        <dbReference type="SAM" id="Coils"/>
    </source>
</evidence>
<dbReference type="Gene3D" id="2.30.30.40">
    <property type="entry name" value="SH3 Domains"/>
    <property type="match status" value="1"/>
</dbReference>
<comment type="subcellular location">
    <subcellularLocation>
        <location evidence="1">Cytoplasm</location>
    </subcellularLocation>
</comment>
<dbReference type="KEGG" id="bbis:105000891"/>
<evidence type="ECO:0000256" key="11">
    <source>
        <dbReference type="SAM" id="MobiDB-lite"/>
    </source>
</evidence>
<dbReference type="Pfam" id="PF14604">
    <property type="entry name" value="SH3_9"/>
    <property type="match status" value="1"/>
</dbReference>
<keyword evidence="5 10" id="KW-0175">Coiled coil</keyword>
<dbReference type="OrthoDB" id="14167at2759"/>
<feature type="region of interest" description="Disordered" evidence="11">
    <location>
        <begin position="287"/>
        <end position="330"/>
    </location>
</feature>
<comment type="similarity">
    <text evidence="2">Belongs to the endophilin family.</text>
</comment>
<evidence type="ECO:0000256" key="9">
    <source>
        <dbReference type="PROSITE-ProRule" id="PRU00192"/>
    </source>
</evidence>
<feature type="region of interest" description="Disordered" evidence="11">
    <location>
        <begin position="242"/>
        <end position="262"/>
    </location>
</feature>
<dbReference type="PROSITE" id="PS50002">
    <property type="entry name" value="SH3"/>
    <property type="match status" value="1"/>
</dbReference>
<feature type="domain" description="SH3" evidence="12">
    <location>
        <begin position="508"/>
        <end position="568"/>
    </location>
</feature>
<dbReference type="InterPro" id="IPR035640">
    <property type="entry name" value="Endophilin_B2_SH3"/>
</dbReference>
<dbReference type="RefSeq" id="XP_010855262.1">
    <property type="nucleotide sequence ID" value="XM_010856960.1"/>
</dbReference>
<sequence>MPVVVEWAVEVLCEGQVARREVLPITVARRGGDTERDTITGVRAAGPIGFTEEKFGQAEKTELDAHFESLLARADSTKNWTEKILRQTEVLLQPNPGARVEEFLYEKLDRKVPSRVTNGELLAQYMAEAASELGPTTPYGKTLIKVAEAEKHLGAAERDFIHTASINFLTPLRNFLEGDWKTISKERRLLQNRRLDLDASKARLKKAKAAEAKATVGVLLDQSGWRLGVEARDVWHDLPPRQSLAGGHCSGQTTSGHARLLPPPMEPWRHNLPSGWLAQTSPECVAFSRISPPKRGPGTASQRAPAQQGTPSPPATPQQPHWSGLLPEGGLTLEDTCRPPSWAEWKEDYPGGWRRPCFFLVPLNPSLTLARGCLSLPKDRKLWNDEVDKAEQELRVAQTEFDRQAEVTRLLLEGISSTHVNHLRCLHEFIESQTTYYAQCYRHMLDLQKQLGRFPGTFVGTAEPASPPLSSTSPTTTAATMPMGPSVADLAPPGEAALRLGEGAPPASGTRKARVLYDYEAADSSELALLADELITVYSLPGMDPDWLIGERGNKKGKVPVTYLELLS</sequence>
<dbReference type="GO" id="GO:0061024">
    <property type="term" value="P:membrane organization"/>
    <property type="evidence" value="ECO:0007669"/>
    <property type="project" value="TreeGrafter"/>
</dbReference>
<dbReference type="InterPro" id="IPR050384">
    <property type="entry name" value="Endophilin_SH3RF"/>
</dbReference>
<evidence type="ECO:0000256" key="8">
    <source>
        <dbReference type="ARBA" id="ARBA00042180"/>
    </source>
</evidence>
<evidence type="ECO:0000259" key="13">
    <source>
        <dbReference type="PROSITE" id="PS51021"/>
    </source>
</evidence>
<proteinExistence type="inferred from homology"/>
<dbReference type="FunFam" id="2.30.30.40:FF:000028">
    <property type="entry name" value="endophilin-B2 isoform X1"/>
    <property type="match status" value="1"/>
</dbReference>
<keyword evidence="3 9" id="KW-0728">SH3 domain</keyword>
<comment type="subunit">
    <text evidence="6">Homodimer, and heterodimer with SH3GLB1.</text>
</comment>
<evidence type="ECO:0000256" key="3">
    <source>
        <dbReference type="ARBA" id="ARBA00022443"/>
    </source>
</evidence>
<feature type="coiled-coil region" evidence="10">
    <location>
        <begin position="380"/>
        <end position="407"/>
    </location>
</feature>
<dbReference type="InterPro" id="IPR036028">
    <property type="entry name" value="SH3-like_dom_sf"/>
</dbReference>
<protein>
    <recommendedName>
        <fullName evidence="7">Endophilin-B2</fullName>
    </recommendedName>
    <alternativeName>
        <fullName evidence="8">SH3 domain-containing GRB2-like protein B2</fullName>
    </alternativeName>
</protein>
<dbReference type="SMART" id="SM00326">
    <property type="entry name" value="SH3"/>
    <property type="match status" value="1"/>
</dbReference>
<evidence type="ECO:0000256" key="2">
    <source>
        <dbReference type="ARBA" id="ARBA00006697"/>
    </source>
</evidence>
<dbReference type="PANTHER" id="PTHR14167">
    <property type="entry name" value="SH3 DOMAIN-CONTAINING"/>
    <property type="match status" value="1"/>
</dbReference>
<dbReference type="CDD" id="cd11944">
    <property type="entry name" value="SH3_Endophilin_B2"/>
    <property type="match status" value="1"/>
</dbReference>
<reference evidence="15" key="1">
    <citation type="submission" date="2025-08" db="UniProtKB">
        <authorList>
            <consortium name="RefSeq"/>
        </authorList>
    </citation>
    <scope>IDENTIFICATION</scope>
    <source>
        <tissue evidence="15">Blood</tissue>
    </source>
</reference>
<dbReference type="GO" id="GO:0005737">
    <property type="term" value="C:cytoplasm"/>
    <property type="evidence" value="ECO:0007669"/>
    <property type="project" value="UniProtKB-SubCell"/>
</dbReference>
<dbReference type="SUPFAM" id="SSF103657">
    <property type="entry name" value="BAR/IMD domain-like"/>
    <property type="match status" value="2"/>
</dbReference>
<evidence type="ECO:0000256" key="1">
    <source>
        <dbReference type="ARBA" id="ARBA00004496"/>
    </source>
</evidence>
<dbReference type="GO" id="GO:0016020">
    <property type="term" value="C:membrane"/>
    <property type="evidence" value="ECO:0007669"/>
    <property type="project" value="TreeGrafter"/>
</dbReference>
<dbReference type="Gene3D" id="1.20.1270.60">
    <property type="entry name" value="Arfaptin homology (AH) domain/BAR domain"/>
    <property type="match status" value="2"/>
</dbReference>
<dbReference type="CTD" id="56904"/>
<evidence type="ECO:0000313" key="14">
    <source>
        <dbReference type="Proteomes" id="UP000515208"/>
    </source>
</evidence>
<feature type="domain" description="BAR" evidence="13">
    <location>
        <begin position="52"/>
        <end position="460"/>
    </location>
</feature>
<dbReference type="Pfam" id="PF03114">
    <property type="entry name" value="BAR"/>
    <property type="match status" value="2"/>
</dbReference>
<dbReference type="Proteomes" id="UP000515208">
    <property type="component" value="Unplaced"/>
</dbReference>
<evidence type="ECO:0000256" key="5">
    <source>
        <dbReference type="ARBA" id="ARBA00023054"/>
    </source>
</evidence>
<dbReference type="InterPro" id="IPR004148">
    <property type="entry name" value="BAR_dom"/>
</dbReference>
<dbReference type="PROSITE" id="PS51021">
    <property type="entry name" value="BAR"/>
    <property type="match status" value="1"/>
</dbReference>
<evidence type="ECO:0000256" key="4">
    <source>
        <dbReference type="ARBA" id="ARBA00022490"/>
    </source>
</evidence>
<evidence type="ECO:0000256" key="6">
    <source>
        <dbReference type="ARBA" id="ARBA00038771"/>
    </source>
</evidence>
<dbReference type="SUPFAM" id="SSF50044">
    <property type="entry name" value="SH3-domain"/>
    <property type="match status" value="1"/>
</dbReference>
<evidence type="ECO:0000313" key="15">
    <source>
        <dbReference type="RefSeq" id="XP_010855262.1"/>
    </source>
</evidence>
<dbReference type="SMART" id="SM00721">
    <property type="entry name" value="BAR"/>
    <property type="match status" value="1"/>
</dbReference>
<gene>
    <name evidence="15" type="primary">SH3GLB2</name>
</gene>
<name>A0A6P3IUF1_BISBB</name>
<evidence type="ECO:0000259" key="12">
    <source>
        <dbReference type="PROSITE" id="PS50002"/>
    </source>
</evidence>
<dbReference type="PANTHER" id="PTHR14167:SF68">
    <property type="entry name" value="DREBRIN-LIKE PROTEIN-RELATED"/>
    <property type="match status" value="1"/>
</dbReference>
<dbReference type="AlphaFoldDB" id="A0A6P3IUF1"/>
<dbReference type="InterPro" id="IPR001452">
    <property type="entry name" value="SH3_domain"/>
</dbReference>
<dbReference type="GeneID" id="105000891"/>
<feature type="compositionally biased region" description="Polar residues" evidence="11">
    <location>
        <begin position="299"/>
        <end position="310"/>
    </location>
</feature>
<keyword evidence="4" id="KW-0963">Cytoplasm</keyword>